<dbReference type="FunFam" id="3.40.1010.10:FF:000001">
    <property type="entry name" value="Siroheme synthase"/>
    <property type="match status" value="1"/>
</dbReference>
<evidence type="ECO:0000313" key="12">
    <source>
        <dbReference type="EMBL" id="SMR98854.1"/>
    </source>
</evidence>
<keyword evidence="5" id="KW-0949">S-adenosyl-L-methionine</keyword>
<dbReference type="GO" id="GO:0032259">
    <property type="term" value="P:methylation"/>
    <property type="evidence" value="ECO:0007669"/>
    <property type="project" value="UniProtKB-KW"/>
</dbReference>
<dbReference type="AlphaFoldDB" id="A0A1Y6IMG1"/>
<evidence type="ECO:0000313" key="13">
    <source>
        <dbReference type="Proteomes" id="UP000196125"/>
    </source>
</evidence>
<dbReference type="NCBIfam" id="TIGR01469">
    <property type="entry name" value="cobA_cysG_Cterm"/>
    <property type="match status" value="1"/>
</dbReference>
<dbReference type="PROSITE" id="PS00840">
    <property type="entry name" value="SUMT_2"/>
    <property type="match status" value="1"/>
</dbReference>
<name>A0A1Y6IMG1_9VIBR</name>
<evidence type="ECO:0000256" key="5">
    <source>
        <dbReference type="ARBA" id="ARBA00022691"/>
    </source>
</evidence>
<dbReference type="NCBIfam" id="NF004790">
    <property type="entry name" value="PRK06136.1"/>
    <property type="match status" value="1"/>
</dbReference>
<dbReference type="InterPro" id="IPR000878">
    <property type="entry name" value="4pyrrol_Mease"/>
</dbReference>
<dbReference type="EC" id="2.1.1.107" evidence="2"/>
<sequence length="299" mass="32021">MNSAVKPYIAREVCDDRFSVHEQLYQLRPSAIPASGDSSGYSTEQQGHVYLVGAGPNDPDLLTVKALKLLQQAEVLVYDRLVGRDILELAHPDAELIYVGKRCGQPSLSQEMISQLLVDYARQGKIVVRLKGGDPFIFGRGGEEALHLVANQIPYDVIPGITAAIGCASSALIPLTHRQVSRSVTLITGQVVTGALPAWAGLVAGGQTLVFYMGLEQAQAIQDGLLSAGLSPQTPVAIIGKGCSPAQEVHEFEISQLKSKAEQLAGLSPALIIMGEVVRLREQLSRDIMYPEILAETAS</sequence>
<accession>A0A1Y6IMG1</accession>
<comment type="pathway">
    <text evidence="7">Porphyrin-containing compound metabolism; siroheme biosynthesis; precorrin-2 from uroporphyrinogen III: step 1/1.</text>
</comment>
<proteinExistence type="inferred from homology"/>
<dbReference type="Pfam" id="PF00590">
    <property type="entry name" value="TP_methylase"/>
    <property type="match status" value="1"/>
</dbReference>
<evidence type="ECO:0000259" key="10">
    <source>
        <dbReference type="Pfam" id="PF00590"/>
    </source>
</evidence>
<dbReference type="GO" id="GO:0019354">
    <property type="term" value="P:siroheme biosynthetic process"/>
    <property type="evidence" value="ECO:0007669"/>
    <property type="project" value="UniProtKB-UniPathway"/>
</dbReference>
<dbReference type="EMBL" id="FXXI01000001">
    <property type="protein sequence ID" value="SMR98854.1"/>
    <property type="molecule type" value="Genomic_DNA"/>
</dbReference>
<dbReference type="InterPro" id="IPR014777">
    <property type="entry name" value="4pyrrole_Mease_sub1"/>
</dbReference>
<dbReference type="Proteomes" id="UP001283366">
    <property type="component" value="Unassembled WGS sequence"/>
</dbReference>
<keyword evidence="6" id="KW-0627">Porphyrin biosynthesis</keyword>
<dbReference type="InterPro" id="IPR035996">
    <property type="entry name" value="4pyrrol_Methylase_sf"/>
</dbReference>
<dbReference type="InterPro" id="IPR050161">
    <property type="entry name" value="Siro_Cobalamin_biosynth"/>
</dbReference>
<dbReference type="SUPFAM" id="SSF53790">
    <property type="entry name" value="Tetrapyrrole methylase"/>
    <property type="match status" value="1"/>
</dbReference>
<reference evidence="11 14" key="2">
    <citation type="submission" date="2023-11" db="EMBL/GenBank/DDBJ databases">
        <title>Plant-associative lifestyle of Vibrio porteresiae and its evolutionary dynamics.</title>
        <authorList>
            <person name="Rameshkumar N."/>
            <person name="Kirti K."/>
        </authorList>
    </citation>
    <scope>NUCLEOTIDE SEQUENCE [LARGE SCALE GENOMIC DNA]</scope>
    <source>
        <strain evidence="11 14">MSSRF38</strain>
    </source>
</reference>
<evidence type="ECO:0000313" key="14">
    <source>
        <dbReference type="Proteomes" id="UP001283366"/>
    </source>
</evidence>
<evidence type="ECO:0000256" key="7">
    <source>
        <dbReference type="ARBA" id="ARBA00025705"/>
    </source>
</evidence>
<keyword evidence="14" id="KW-1185">Reference proteome</keyword>
<gene>
    <name evidence="12" type="primary">cysG_1</name>
    <name evidence="11" type="synonym">cobA</name>
    <name evidence="11" type="ORF">SBX37_15935</name>
    <name evidence="12" type="ORF">VIM7927_00067</name>
</gene>
<evidence type="ECO:0000256" key="1">
    <source>
        <dbReference type="ARBA" id="ARBA00005879"/>
    </source>
</evidence>
<keyword evidence="4 9" id="KW-0808">Transferase</keyword>
<dbReference type="PANTHER" id="PTHR45790:SF3">
    <property type="entry name" value="S-ADENOSYL-L-METHIONINE-DEPENDENT UROPORPHYRINOGEN III METHYLTRANSFERASE, CHLOROPLASTIC"/>
    <property type="match status" value="1"/>
</dbReference>
<evidence type="ECO:0000256" key="6">
    <source>
        <dbReference type="ARBA" id="ARBA00023244"/>
    </source>
</evidence>
<protein>
    <recommendedName>
        <fullName evidence="2">uroporphyrinogen-III C-methyltransferase</fullName>
        <ecNumber evidence="2">2.1.1.107</ecNumber>
    </recommendedName>
</protein>
<dbReference type="Gene3D" id="3.30.950.10">
    <property type="entry name" value="Methyltransferase, Cobalt-precorrin-4 Transmethylase, Domain 2"/>
    <property type="match status" value="1"/>
</dbReference>
<organism evidence="12 13">
    <name type="scientific">Vibrio mangrovi</name>
    <dbReference type="NCBI Taxonomy" id="474394"/>
    <lineage>
        <taxon>Bacteria</taxon>
        <taxon>Pseudomonadati</taxon>
        <taxon>Pseudomonadota</taxon>
        <taxon>Gammaproteobacteria</taxon>
        <taxon>Vibrionales</taxon>
        <taxon>Vibrionaceae</taxon>
        <taxon>Vibrio</taxon>
    </lineage>
</organism>
<dbReference type="Gene3D" id="3.40.1010.10">
    <property type="entry name" value="Cobalt-precorrin-4 Transmethylase, Domain 1"/>
    <property type="match status" value="1"/>
</dbReference>
<dbReference type="GO" id="GO:0004851">
    <property type="term" value="F:uroporphyrin-III C-methyltransferase activity"/>
    <property type="evidence" value="ECO:0007669"/>
    <property type="project" value="UniProtKB-EC"/>
</dbReference>
<evidence type="ECO:0000256" key="2">
    <source>
        <dbReference type="ARBA" id="ARBA00012162"/>
    </source>
</evidence>
<dbReference type="PANTHER" id="PTHR45790">
    <property type="entry name" value="SIROHEME SYNTHASE-RELATED"/>
    <property type="match status" value="1"/>
</dbReference>
<reference evidence="12 13" key="1">
    <citation type="submission" date="2017-05" db="EMBL/GenBank/DDBJ databases">
        <authorList>
            <person name="Song R."/>
            <person name="Chenine A.L."/>
            <person name="Ruprecht R.M."/>
        </authorList>
    </citation>
    <scope>NUCLEOTIDE SEQUENCE [LARGE SCALE GENOMIC DNA]</scope>
    <source>
        <strain evidence="12 13">CECT 7927</strain>
    </source>
</reference>
<dbReference type="RefSeq" id="WP_087478945.1">
    <property type="nucleotide sequence ID" value="NZ_AP024883.1"/>
</dbReference>
<evidence type="ECO:0000256" key="8">
    <source>
        <dbReference type="ARBA" id="ARBA00060548"/>
    </source>
</evidence>
<comment type="pathway">
    <text evidence="8">Cofactor biosynthesis; adenosylcobalamin biosynthesis; precorrin-2 from uroporphyrinogen III: step 1/1.</text>
</comment>
<dbReference type="Proteomes" id="UP000196125">
    <property type="component" value="Unassembled WGS sequence"/>
</dbReference>
<evidence type="ECO:0000256" key="9">
    <source>
        <dbReference type="RuleBase" id="RU003960"/>
    </source>
</evidence>
<dbReference type="CDD" id="cd11642">
    <property type="entry name" value="SUMT"/>
    <property type="match status" value="1"/>
</dbReference>
<keyword evidence="3 9" id="KW-0489">Methyltransferase</keyword>
<dbReference type="OrthoDB" id="9815856at2"/>
<dbReference type="UniPathway" id="UPA00262">
    <property type="reaction ID" value="UER00211"/>
</dbReference>
<comment type="similarity">
    <text evidence="1 9">Belongs to the precorrin methyltransferase family.</text>
</comment>
<feature type="domain" description="Tetrapyrrole methylase" evidence="10">
    <location>
        <begin position="48"/>
        <end position="257"/>
    </location>
</feature>
<evidence type="ECO:0000256" key="4">
    <source>
        <dbReference type="ARBA" id="ARBA00022679"/>
    </source>
</evidence>
<dbReference type="EMBL" id="JAWRCO010000001">
    <property type="protein sequence ID" value="MDW6004347.1"/>
    <property type="molecule type" value="Genomic_DNA"/>
</dbReference>
<dbReference type="InterPro" id="IPR014776">
    <property type="entry name" value="4pyrrole_Mease_sub2"/>
</dbReference>
<evidence type="ECO:0000256" key="3">
    <source>
        <dbReference type="ARBA" id="ARBA00022603"/>
    </source>
</evidence>
<dbReference type="InterPro" id="IPR006366">
    <property type="entry name" value="CobA/CysG_C"/>
</dbReference>
<dbReference type="InterPro" id="IPR003043">
    <property type="entry name" value="Uropor_MeTrfase_CS"/>
</dbReference>
<evidence type="ECO:0000313" key="11">
    <source>
        <dbReference type="EMBL" id="MDW6004347.1"/>
    </source>
</evidence>